<dbReference type="PANTHER" id="PTHR24637:SF421">
    <property type="entry name" value="CUTICLE COLLAGEN DPY-2"/>
    <property type="match status" value="1"/>
</dbReference>
<accession>A0A6M0IDN5</accession>
<protein>
    <recommendedName>
        <fullName evidence="4">Collagen-like protein</fullName>
    </recommendedName>
</protein>
<dbReference type="Proteomes" id="UP000477386">
    <property type="component" value="Unassembled WGS sequence"/>
</dbReference>
<reference evidence="2 3" key="1">
    <citation type="submission" date="2020-02" db="EMBL/GenBank/DDBJ databases">
        <title>Draft genome sequence of two Spirosoma agri KCTC 52727 and Spirosoma terrae KCTC 52035.</title>
        <authorList>
            <person name="Rojas J."/>
            <person name="Ambika Manirajan B."/>
            <person name="Ratering S."/>
            <person name="Suarez C."/>
            <person name="Schnell S."/>
        </authorList>
    </citation>
    <scope>NUCLEOTIDE SEQUENCE [LARGE SCALE GENOMIC DNA]</scope>
    <source>
        <strain evidence="2 3">KCTC 52727</strain>
    </source>
</reference>
<evidence type="ECO:0000256" key="1">
    <source>
        <dbReference type="SAM" id="MobiDB-lite"/>
    </source>
</evidence>
<feature type="region of interest" description="Disordered" evidence="1">
    <location>
        <begin position="19"/>
        <end position="76"/>
    </location>
</feature>
<evidence type="ECO:0000313" key="3">
    <source>
        <dbReference type="Proteomes" id="UP000477386"/>
    </source>
</evidence>
<dbReference type="InterPro" id="IPR008160">
    <property type="entry name" value="Collagen"/>
</dbReference>
<evidence type="ECO:0008006" key="4">
    <source>
        <dbReference type="Google" id="ProtNLM"/>
    </source>
</evidence>
<sequence length="194" mass="20176">MKKLLLILSIVGVLAGCSKSEKGDPGPKGDTGATGATGATGPAGSTGATGPTGAAGAAGPAGPQGPQGPAGTSATPAVYDFTEDLSKTPSWDFPKALGDYDVVLTYIMRNKGIGYAPLPFSGYAYTSDQKDFIKLNISVTQYTYFLSFSNDTSVPPGATFWMRAVVLKGAKGGRLDLARYQDYENLKKDFNLKD</sequence>
<dbReference type="Pfam" id="PF01391">
    <property type="entry name" value="Collagen"/>
    <property type="match status" value="1"/>
</dbReference>
<name>A0A6M0IDN5_9BACT</name>
<organism evidence="2 3">
    <name type="scientific">Spirosoma agri</name>
    <dbReference type="NCBI Taxonomy" id="1987381"/>
    <lineage>
        <taxon>Bacteria</taxon>
        <taxon>Pseudomonadati</taxon>
        <taxon>Bacteroidota</taxon>
        <taxon>Cytophagia</taxon>
        <taxon>Cytophagales</taxon>
        <taxon>Cytophagaceae</taxon>
        <taxon>Spirosoma</taxon>
    </lineage>
</organism>
<feature type="compositionally biased region" description="Low complexity" evidence="1">
    <location>
        <begin position="28"/>
        <end position="61"/>
    </location>
</feature>
<dbReference type="PROSITE" id="PS51257">
    <property type="entry name" value="PROKAR_LIPOPROTEIN"/>
    <property type="match status" value="1"/>
</dbReference>
<keyword evidence="3" id="KW-1185">Reference proteome</keyword>
<gene>
    <name evidence="2" type="ORF">GK091_05710</name>
</gene>
<dbReference type="AlphaFoldDB" id="A0A6M0IDN5"/>
<proteinExistence type="predicted"/>
<comment type="caution">
    <text evidence="2">The sequence shown here is derived from an EMBL/GenBank/DDBJ whole genome shotgun (WGS) entry which is preliminary data.</text>
</comment>
<evidence type="ECO:0000313" key="2">
    <source>
        <dbReference type="EMBL" id="NEU66369.1"/>
    </source>
</evidence>
<dbReference type="PANTHER" id="PTHR24637">
    <property type="entry name" value="COLLAGEN"/>
    <property type="match status" value="1"/>
</dbReference>
<dbReference type="RefSeq" id="WP_164035636.1">
    <property type="nucleotide sequence ID" value="NZ_JAAGNZ010000001.1"/>
</dbReference>
<dbReference type="Gene3D" id="1.20.5.320">
    <property type="entry name" value="6-Phosphogluconate Dehydrogenase, domain 3"/>
    <property type="match status" value="1"/>
</dbReference>
<dbReference type="EMBL" id="JAAGNZ010000001">
    <property type="protein sequence ID" value="NEU66369.1"/>
    <property type="molecule type" value="Genomic_DNA"/>
</dbReference>